<proteinExistence type="predicted"/>
<sequence length="330" mass="35666">MDAYQFCQTPLALPQPHIASRALSFLPGYAIRYVNDIDIELIPAVGFVKMGSTGDPVGYPNNKGDWAVYENSTISVKRCGNDCMVLVEHDAVYRNILVGFPGYGYSDASPPLNSFYDTARFLAGIDFKQGTDVSQVDVYGSYVCYGIVVGDSDYSKYPVRSHYDRMVIESMMIGAWFRPTNFVMGGEIDFHDISQHKAISLHSVYGAYPPAVMIESGASISGSQGAILSDYGFIKVFNYVQSSVNPPVNFNGTQIALAGANNTVRMKLHRSRLLDPTPGSIGVIFAGSNNSISSGSEFIGFLGTASDGSVSCVIQAQPGSITLVDCSIRR</sequence>
<gene>
    <name evidence="1" type="ORF">HU722_24465</name>
</gene>
<protein>
    <submittedName>
        <fullName evidence="1">Uncharacterized protein</fullName>
    </submittedName>
</protein>
<evidence type="ECO:0000313" key="1">
    <source>
        <dbReference type="EMBL" id="MBC3294683.1"/>
    </source>
</evidence>
<organism evidence="1">
    <name type="scientific">Pseudomonas tritici</name>
    <dbReference type="NCBI Taxonomy" id="2745518"/>
    <lineage>
        <taxon>Bacteria</taxon>
        <taxon>Pseudomonadati</taxon>
        <taxon>Pseudomonadota</taxon>
        <taxon>Gammaproteobacteria</taxon>
        <taxon>Pseudomonadales</taxon>
        <taxon>Pseudomonadaceae</taxon>
        <taxon>Pseudomonas</taxon>
    </lineage>
</organism>
<name>A0A8H9YU75_9PSED</name>
<dbReference type="AlphaFoldDB" id="A0A8H9YU75"/>
<accession>A0A8H9YU75</accession>
<dbReference type="EMBL" id="JABWQF010000016">
    <property type="protein sequence ID" value="MBC3294683.1"/>
    <property type="molecule type" value="Genomic_DNA"/>
</dbReference>
<reference evidence="1" key="1">
    <citation type="journal article" date="2020" name="Microorganisms">
        <title>Reliable Identification of Environmental Pseudomonas Isolates Using the rpoD Gene.</title>
        <authorList>
            <consortium name="The Broad Institute Genome Sequencing Platform"/>
            <person name="Girard L."/>
            <person name="Lood C."/>
            <person name="Rokni-Zadeh H."/>
            <person name="van Noort V."/>
            <person name="Lavigne R."/>
            <person name="De Mot R."/>
        </authorList>
    </citation>
    <scope>NUCLEOTIDE SEQUENCE [LARGE SCALE GENOMIC DNA]</scope>
    <source>
        <strain evidence="1">SWRI145</strain>
    </source>
</reference>
<comment type="caution">
    <text evidence="1">The sequence shown here is derived from an EMBL/GenBank/DDBJ whole genome shotgun (WGS) entry which is preliminary data.</text>
</comment>